<dbReference type="EMBL" id="FIZX01000002">
    <property type="protein sequence ID" value="CZF81390.1"/>
    <property type="molecule type" value="Genomic_DNA"/>
</dbReference>
<evidence type="ECO:0000256" key="1">
    <source>
        <dbReference type="ARBA" id="ARBA00023002"/>
    </source>
</evidence>
<reference evidence="5" key="1">
    <citation type="submission" date="2016-02" db="EMBL/GenBank/DDBJ databases">
        <authorList>
            <person name="Rodrigo-Torres Lidia"/>
            <person name="Arahal R.David."/>
        </authorList>
    </citation>
    <scope>NUCLEOTIDE SEQUENCE [LARGE SCALE GENOMIC DNA]</scope>
    <source>
        <strain evidence="5">CECT 9029</strain>
    </source>
</reference>
<sequence length="323" mass="35986">MRNKTVRWGMIGCGNVTERKSGPAFWQVDGSSLEVVMARREEQARDYSERHNVSRYTTDANALINDADVDAVYVATPPDSHLEYALMAAKAGKPCVVEKPMALTTEECDQMLSAFEKAQVPIFVAYYRRSLPRFDVVRNWIAQGMIGDVRHIHWTYHRAPSPDDISGKDNWRVNRALAGGGYFVDLASHGLNLFQQWFGSIVVAKGIKTNQQGYYEAEDAVAASLAFEKGVLGSGYWNFGAANREDRVEIIGSEGRIVCSVFGEDDFELDGKEKATVNIKNPDPVQYFHVENLVAHLNGDKEHPSSGFAGRNTTWAMEQILNG</sequence>
<dbReference type="STRING" id="1796497.GCE9029_02578"/>
<name>A0A128F4L3_9GAMM</name>
<dbReference type="Pfam" id="PF22725">
    <property type="entry name" value="GFO_IDH_MocA_C3"/>
    <property type="match status" value="1"/>
</dbReference>
<dbReference type="InterPro" id="IPR050463">
    <property type="entry name" value="Gfo/Idh/MocA_oxidrdct_glycsds"/>
</dbReference>
<dbReference type="SUPFAM" id="SSF51735">
    <property type="entry name" value="NAD(P)-binding Rossmann-fold domains"/>
    <property type="match status" value="1"/>
</dbReference>
<feature type="domain" description="Gfo/Idh/MocA-like oxidoreductase N-terminal" evidence="2">
    <location>
        <begin position="6"/>
        <end position="126"/>
    </location>
</feature>
<dbReference type="EC" id="1.1.1.292" evidence="4"/>
<protein>
    <submittedName>
        <fullName evidence="4">1,5-anhydro-D-fructose reductase</fullName>
        <ecNumber evidence="4">1.1.1.292</ecNumber>
    </submittedName>
</protein>
<dbReference type="Proteomes" id="UP000071641">
    <property type="component" value="Unassembled WGS sequence"/>
</dbReference>
<dbReference type="RefSeq" id="WP_062663633.1">
    <property type="nucleotide sequence ID" value="NZ_FIZX01000002.1"/>
</dbReference>
<dbReference type="InterPro" id="IPR000683">
    <property type="entry name" value="Gfo/Idh/MocA-like_OxRdtase_N"/>
</dbReference>
<dbReference type="InterPro" id="IPR055170">
    <property type="entry name" value="GFO_IDH_MocA-like_dom"/>
</dbReference>
<dbReference type="SUPFAM" id="SSF55347">
    <property type="entry name" value="Glyceraldehyde-3-phosphate dehydrogenase-like, C-terminal domain"/>
    <property type="match status" value="1"/>
</dbReference>
<dbReference type="GO" id="GO:0000166">
    <property type="term" value="F:nucleotide binding"/>
    <property type="evidence" value="ECO:0007669"/>
    <property type="project" value="InterPro"/>
</dbReference>
<dbReference type="Gene3D" id="3.40.50.720">
    <property type="entry name" value="NAD(P)-binding Rossmann-like Domain"/>
    <property type="match status" value="1"/>
</dbReference>
<evidence type="ECO:0000313" key="5">
    <source>
        <dbReference type="Proteomes" id="UP000071641"/>
    </source>
</evidence>
<keyword evidence="5" id="KW-1185">Reference proteome</keyword>
<evidence type="ECO:0000313" key="4">
    <source>
        <dbReference type="EMBL" id="CZF81390.1"/>
    </source>
</evidence>
<dbReference type="PANTHER" id="PTHR43818:SF11">
    <property type="entry name" value="BCDNA.GH03377"/>
    <property type="match status" value="1"/>
</dbReference>
<dbReference type="AlphaFoldDB" id="A0A128F4L3"/>
<organism evidence="4 5">
    <name type="scientific">Grimontia celer</name>
    <dbReference type="NCBI Taxonomy" id="1796497"/>
    <lineage>
        <taxon>Bacteria</taxon>
        <taxon>Pseudomonadati</taxon>
        <taxon>Pseudomonadota</taxon>
        <taxon>Gammaproteobacteria</taxon>
        <taxon>Vibrionales</taxon>
        <taxon>Vibrionaceae</taxon>
        <taxon>Grimontia</taxon>
    </lineage>
</organism>
<dbReference type="PANTHER" id="PTHR43818">
    <property type="entry name" value="BCDNA.GH03377"/>
    <property type="match status" value="1"/>
</dbReference>
<dbReference type="Pfam" id="PF01408">
    <property type="entry name" value="GFO_IDH_MocA"/>
    <property type="match status" value="1"/>
</dbReference>
<gene>
    <name evidence="4" type="primary">afr</name>
    <name evidence="4" type="ORF">GCE9029_02578</name>
</gene>
<dbReference type="Gene3D" id="3.30.360.10">
    <property type="entry name" value="Dihydrodipicolinate Reductase, domain 2"/>
    <property type="match status" value="1"/>
</dbReference>
<dbReference type="OrthoDB" id="9781031at2"/>
<feature type="domain" description="GFO/IDH/MocA-like oxidoreductase" evidence="3">
    <location>
        <begin position="137"/>
        <end position="258"/>
    </location>
</feature>
<evidence type="ECO:0000259" key="2">
    <source>
        <dbReference type="Pfam" id="PF01408"/>
    </source>
</evidence>
<dbReference type="GO" id="GO:0033712">
    <property type="term" value="F:1,5-anhydro-D-fructose reductase (1,5-anhydro-D-mannitol-forming) activity"/>
    <property type="evidence" value="ECO:0007669"/>
    <property type="project" value="UniProtKB-EC"/>
</dbReference>
<proteinExistence type="predicted"/>
<accession>A0A128F4L3</accession>
<keyword evidence="1 4" id="KW-0560">Oxidoreductase</keyword>
<dbReference type="InterPro" id="IPR036291">
    <property type="entry name" value="NAD(P)-bd_dom_sf"/>
</dbReference>
<evidence type="ECO:0000259" key="3">
    <source>
        <dbReference type="Pfam" id="PF22725"/>
    </source>
</evidence>